<accession>V4PFS4</accession>
<evidence type="ECO:0000256" key="1">
    <source>
        <dbReference type="PROSITE-ProRule" id="PRU00169"/>
    </source>
</evidence>
<dbReference type="GO" id="GO:0000160">
    <property type="term" value="P:phosphorelay signal transduction system"/>
    <property type="evidence" value="ECO:0007669"/>
    <property type="project" value="InterPro"/>
</dbReference>
<comment type="caution">
    <text evidence="3">The sequence shown here is derived from an EMBL/GenBank/DDBJ whole genome shotgun (WGS) entry which is preliminary data.</text>
</comment>
<reference evidence="3 4" key="1">
    <citation type="journal article" date="2014" name="Nature">
        <title>Sequential evolution of bacterial morphology by co-option of a developmental regulator.</title>
        <authorList>
            <person name="Jiang C."/>
            <person name="Brown P.J."/>
            <person name="Ducret A."/>
            <person name="Brun Y.V."/>
        </authorList>
    </citation>
    <scope>NUCLEOTIDE SEQUENCE [LARGE SCALE GENOMIC DNA]</scope>
    <source>
        <strain evidence="3 4">DSM 16100</strain>
    </source>
</reference>
<name>V4PFS4_9CAUL</name>
<evidence type="ECO:0000313" key="3">
    <source>
        <dbReference type="EMBL" id="ESQ92832.1"/>
    </source>
</evidence>
<protein>
    <recommendedName>
        <fullName evidence="2">Response regulatory domain-containing protein</fullName>
    </recommendedName>
</protein>
<evidence type="ECO:0000259" key="2">
    <source>
        <dbReference type="PROSITE" id="PS50110"/>
    </source>
</evidence>
<dbReference type="PROSITE" id="PS50110">
    <property type="entry name" value="RESPONSE_REGULATORY"/>
    <property type="match status" value="1"/>
</dbReference>
<dbReference type="InterPro" id="IPR001789">
    <property type="entry name" value="Sig_transdc_resp-reg_receiver"/>
</dbReference>
<keyword evidence="4" id="KW-1185">Reference proteome</keyword>
<gene>
    <name evidence="3" type="ORF">ABENE_06945</name>
</gene>
<sequence>MTEGNAIRIAQAQDCRPLRVLLIDAQTTGAPTLKWAIESLGDTVERCDAEAALVMARDFGPDVIIADIALLGPDAGKFCADLHAIKDISNAKVIAQGVTGTVDLSGGGVASQFDLHLKRPIDLLVLADMLSLLRTGMKVVS</sequence>
<dbReference type="InterPro" id="IPR011006">
    <property type="entry name" value="CheY-like_superfamily"/>
</dbReference>
<feature type="domain" description="Response regulatory" evidence="2">
    <location>
        <begin position="19"/>
        <end position="134"/>
    </location>
</feature>
<dbReference type="STRING" id="1121022.GCA_000376105_03163"/>
<dbReference type="eggNOG" id="COG3706">
    <property type="taxonomic scope" value="Bacteria"/>
</dbReference>
<dbReference type="PATRIC" id="fig|1121022.4.peg.1387"/>
<dbReference type="EMBL" id="AWGB01000010">
    <property type="protein sequence ID" value="ESQ92832.1"/>
    <property type="molecule type" value="Genomic_DNA"/>
</dbReference>
<feature type="modified residue" description="4-aspartylphosphate" evidence="1">
    <location>
        <position position="67"/>
    </location>
</feature>
<dbReference type="SUPFAM" id="SSF52172">
    <property type="entry name" value="CheY-like"/>
    <property type="match status" value="1"/>
</dbReference>
<dbReference type="Proteomes" id="UP000017837">
    <property type="component" value="Unassembled WGS sequence"/>
</dbReference>
<dbReference type="AlphaFoldDB" id="V4PFS4"/>
<keyword evidence="1" id="KW-0597">Phosphoprotein</keyword>
<proteinExistence type="predicted"/>
<evidence type="ECO:0000313" key="4">
    <source>
        <dbReference type="Proteomes" id="UP000017837"/>
    </source>
</evidence>
<dbReference type="Gene3D" id="3.40.50.2300">
    <property type="match status" value="1"/>
</dbReference>
<organism evidence="3 4">
    <name type="scientific">Asticcacaulis benevestitus DSM 16100 = ATCC BAA-896</name>
    <dbReference type="NCBI Taxonomy" id="1121022"/>
    <lineage>
        <taxon>Bacteria</taxon>
        <taxon>Pseudomonadati</taxon>
        <taxon>Pseudomonadota</taxon>
        <taxon>Alphaproteobacteria</taxon>
        <taxon>Caulobacterales</taxon>
        <taxon>Caulobacteraceae</taxon>
        <taxon>Asticcacaulis</taxon>
    </lineage>
</organism>